<keyword evidence="3" id="KW-0804">Transcription</keyword>
<dbReference type="SMART" id="SM00448">
    <property type="entry name" value="REC"/>
    <property type="match status" value="1"/>
</dbReference>
<organism evidence="6 7">
    <name type="scientific">Salinarimonas soli</name>
    <dbReference type="NCBI Taxonomy" id="1638099"/>
    <lineage>
        <taxon>Bacteria</taxon>
        <taxon>Pseudomonadati</taxon>
        <taxon>Pseudomonadota</taxon>
        <taxon>Alphaproteobacteria</taxon>
        <taxon>Hyphomicrobiales</taxon>
        <taxon>Salinarimonadaceae</taxon>
        <taxon>Salinarimonas</taxon>
    </lineage>
</organism>
<dbReference type="InterPro" id="IPR001789">
    <property type="entry name" value="Sig_transdc_resp-reg_receiver"/>
</dbReference>
<dbReference type="InterPro" id="IPR011006">
    <property type="entry name" value="CheY-like_superfamily"/>
</dbReference>
<dbReference type="PANTHER" id="PTHR44591">
    <property type="entry name" value="STRESS RESPONSE REGULATOR PROTEIN 1"/>
    <property type="match status" value="1"/>
</dbReference>
<dbReference type="PROSITE" id="PS50110">
    <property type="entry name" value="RESPONSE_REGULATORY"/>
    <property type="match status" value="1"/>
</dbReference>
<dbReference type="AlphaFoldDB" id="A0A5B2VED2"/>
<name>A0A5B2VED2_9HYPH</name>
<proteinExistence type="predicted"/>
<keyword evidence="7" id="KW-1185">Reference proteome</keyword>
<evidence type="ECO:0000256" key="3">
    <source>
        <dbReference type="ARBA" id="ARBA00023163"/>
    </source>
</evidence>
<reference evidence="6 7" key="1">
    <citation type="submission" date="2019-09" db="EMBL/GenBank/DDBJ databases">
        <title>Salinarimonas rosea gen. nov., sp. nov., a new member of the a-2 subgroup of the Proteobacteria.</title>
        <authorList>
            <person name="Liu J."/>
        </authorList>
    </citation>
    <scope>NUCLEOTIDE SEQUENCE [LARGE SCALE GENOMIC DNA]</scope>
    <source>
        <strain evidence="6 7">BN140002</strain>
    </source>
</reference>
<evidence type="ECO:0000256" key="2">
    <source>
        <dbReference type="ARBA" id="ARBA00023015"/>
    </source>
</evidence>
<sequence length="124" mass="12893">MNRVLVIDDVAGVRRTIAAILRREGYEVIEARDGREGLDLARGQAPGIVITDLLMPQVDGIEVIEGLRRPGGARPKVLAISGGGSLVGAEEALGMAEGLADATLRKPFEAEELVGAVAALAGRP</sequence>
<comment type="caution">
    <text evidence="6">The sequence shown here is derived from an EMBL/GenBank/DDBJ whole genome shotgun (WGS) entry which is preliminary data.</text>
</comment>
<gene>
    <name evidence="6" type="ORF">F0L46_14455</name>
</gene>
<dbReference type="GO" id="GO:0000160">
    <property type="term" value="P:phosphorelay signal transduction system"/>
    <property type="evidence" value="ECO:0007669"/>
    <property type="project" value="InterPro"/>
</dbReference>
<dbReference type="OrthoDB" id="9786548at2"/>
<keyword evidence="2" id="KW-0805">Transcription regulation</keyword>
<feature type="domain" description="Response regulatory" evidence="5">
    <location>
        <begin position="3"/>
        <end position="121"/>
    </location>
</feature>
<feature type="modified residue" description="4-aspartylphosphate" evidence="4">
    <location>
        <position position="52"/>
    </location>
</feature>
<evidence type="ECO:0000313" key="6">
    <source>
        <dbReference type="EMBL" id="KAA2236527.1"/>
    </source>
</evidence>
<dbReference type="Proteomes" id="UP000323142">
    <property type="component" value="Unassembled WGS sequence"/>
</dbReference>
<accession>A0A5B2VED2</accession>
<dbReference type="SUPFAM" id="SSF52172">
    <property type="entry name" value="CheY-like"/>
    <property type="match status" value="1"/>
</dbReference>
<dbReference type="Pfam" id="PF00072">
    <property type="entry name" value="Response_reg"/>
    <property type="match status" value="1"/>
</dbReference>
<keyword evidence="1 4" id="KW-0597">Phosphoprotein</keyword>
<dbReference type="RefSeq" id="WP_149818722.1">
    <property type="nucleotide sequence ID" value="NZ_VUOA01000026.1"/>
</dbReference>
<reference evidence="6 7" key="2">
    <citation type="submission" date="2019-09" db="EMBL/GenBank/DDBJ databases">
        <authorList>
            <person name="Jin C."/>
        </authorList>
    </citation>
    <scope>NUCLEOTIDE SEQUENCE [LARGE SCALE GENOMIC DNA]</scope>
    <source>
        <strain evidence="6 7">BN140002</strain>
    </source>
</reference>
<evidence type="ECO:0000313" key="7">
    <source>
        <dbReference type="Proteomes" id="UP000323142"/>
    </source>
</evidence>
<evidence type="ECO:0000259" key="5">
    <source>
        <dbReference type="PROSITE" id="PS50110"/>
    </source>
</evidence>
<dbReference type="EMBL" id="VUOA01000026">
    <property type="protein sequence ID" value="KAA2236527.1"/>
    <property type="molecule type" value="Genomic_DNA"/>
</dbReference>
<dbReference type="PANTHER" id="PTHR44591:SF3">
    <property type="entry name" value="RESPONSE REGULATORY DOMAIN-CONTAINING PROTEIN"/>
    <property type="match status" value="1"/>
</dbReference>
<dbReference type="InterPro" id="IPR050595">
    <property type="entry name" value="Bact_response_regulator"/>
</dbReference>
<evidence type="ECO:0000256" key="1">
    <source>
        <dbReference type="ARBA" id="ARBA00022553"/>
    </source>
</evidence>
<dbReference type="Gene3D" id="3.40.50.2300">
    <property type="match status" value="1"/>
</dbReference>
<protein>
    <submittedName>
        <fullName evidence="6">Response regulator</fullName>
    </submittedName>
</protein>
<evidence type="ECO:0000256" key="4">
    <source>
        <dbReference type="PROSITE-ProRule" id="PRU00169"/>
    </source>
</evidence>